<keyword evidence="4" id="KW-1185">Reference proteome</keyword>
<reference evidence="3 4" key="1">
    <citation type="submission" date="2016-10" db="EMBL/GenBank/DDBJ databases">
        <authorList>
            <person name="de Groot N.N."/>
        </authorList>
    </citation>
    <scope>NUCLEOTIDE SEQUENCE [LARGE SCALE GENOMIC DNA]</scope>
    <source>
        <strain evidence="3 4">DSM 20678</strain>
    </source>
</reference>
<name>A0A1I5WQX5_9FIRM</name>
<dbReference type="InterPro" id="IPR001387">
    <property type="entry name" value="Cro/C1-type_HTH"/>
</dbReference>
<dbReference type="SMART" id="SM00530">
    <property type="entry name" value="HTH_XRE"/>
    <property type="match status" value="1"/>
</dbReference>
<gene>
    <name evidence="3" type="ORF">SAMN05444406_11844</name>
</gene>
<feature type="domain" description="HTH cro/C1-type" evidence="2">
    <location>
        <begin position="8"/>
        <end position="62"/>
    </location>
</feature>
<protein>
    <submittedName>
        <fullName evidence="3">Helix-turn-helix</fullName>
    </submittedName>
</protein>
<evidence type="ECO:0000313" key="3">
    <source>
        <dbReference type="EMBL" id="SFQ21918.1"/>
    </source>
</evidence>
<dbReference type="PANTHER" id="PTHR46558">
    <property type="entry name" value="TRACRIPTIONAL REGULATORY PROTEIN-RELATED-RELATED"/>
    <property type="match status" value="1"/>
</dbReference>
<evidence type="ECO:0000256" key="1">
    <source>
        <dbReference type="ARBA" id="ARBA00023125"/>
    </source>
</evidence>
<keyword evidence="1" id="KW-0238">DNA-binding</keyword>
<dbReference type="OrthoDB" id="1766270at2"/>
<dbReference type="EMBL" id="FOXR01000018">
    <property type="protein sequence ID" value="SFQ21918.1"/>
    <property type="molecule type" value="Genomic_DNA"/>
</dbReference>
<dbReference type="AlphaFoldDB" id="A0A1I5WQX5"/>
<dbReference type="SUPFAM" id="SSF47413">
    <property type="entry name" value="lambda repressor-like DNA-binding domains"/>
    <property type="match status" value="1"/>
</dbReference>
<dbReference type="Pfam" id="PF01381">
    <property type="entry name" value="HTH_3"/>
    <property type="match status" value="1"/>
</dbReference>
<dbReference type="STRING" id="937334.SAMN05444406_11844"/>
<dbReference type="RefSeq" id="WP_051456368.1">
    <property type="nucleotide sequence ID" value="NZ_FOXR01000018.1"/>
</dbReference>
<dbReference type="Proteomes" id="UP000198577">
    <property type="component" value="Unassembled WGS sequence"/>
</dbReference>
<dbReference type="PROSITE" id="PS50943">
    <property type="entry name" value="HTH_CROC1"/>
    <property type="match status" value="1"/>
</dbReference>
<organism evidence="3 4">
    <name type="scientific">Caldicoprobacter faecalis</name>
    <dbReference type="NCBI Taxonomy" id="937334"/>
    <lineage>
        <taxon>Bacteria</taxon>
        <taxon>Bacillati</taxon>
        <taxon>Bacillota</taxon>
        <taxon>Clostridia</taxon>
        <taxon>Caldicoprobacterales</taxon>
        <taxon>Caldicoprobacteraceae</taxon>
        <taxon>Caldicoprobacter</taxon>
    </lineage>
</organism>
<dbReference type="InterPro" id="IPR010982">
    <property type="entry name" value="Lambda_DNA-bd_dom_sf"/>
</dbReference>
<dbReference type="CDD" id="cd00093">
    <property type="entry name" value="HTH_XRE"/>
    <property type="match status" value="1"/>
</dbReference>
<proteinExistence type="predicted"/>
<evidence type="ECO:0000259" key="2">
    <source>
        <dbReference type="PROSITE" id="PS50943"/>
    </source>
</evidence>
<dbReference type="GO" id="GO:0003677">
    <property type="term" value="F:DNA binding"/>
    <property type="evidence" value="ECO:0007669"/>
    <property type="project" value="UniProtKB-KW"/>
</dbReference>
<accession>A0A1I5WQX5</accession>
<evidence type="ECO:0000313" key="4">
    <source>
        <dbReference type="Proteomes" id="UP000198577"/>
    </source>
</evidence>
<dbReference type="PANTHER" id="PTHR46558:SF11">
    <property type="entry name" value="HTH-TYPE TRANSCRIPTIONAL REGULATOR XRE"/>
    <property type="match status" value="1"/>
</dbReference>
<sequence length="117" mass="14004">MDIFIKRLQELLDEKDMTQRELAERIGVTEVTISRYINGERKPRIDIIGKIAEVFGVSIDYLLGYSNIRNPYNNVKSNDQQNKNNEDDELMSEEDLYVIEQFKEFLKQQRRMKRKKD</sequence>
<dbReference type="Gene3D" id="1.10.260.40">
    <property type="entry name" value="lambda repressor-like DNA-binding domains"/>
    <property type="match status" value="1"/>
</dbReference>